<dbReference type="Proteomes" id="UP000244817">
    <property type="component" value="Unassembled WGS sequence"/>
</dbReference>
<protein>
    <submittedName>
        <fullName evidence="2">C-type cytochrome biogenesis protein CcmI</fullName>
    </submittedName>
</protein>
<organism evidence="2 3">
    <name type="scientific">Thalassorhabdomicrobium marinisediminis</name>
    <dbReference type="NCBI Taxonomy" id="2170577"/>
    <lineage>
        <taxon>Bacteria</taxon>
        <taxon>Pseudomonadati</taxon>
        <taxon>Pseudomonadota</taxon>
        <taxon>Alphaproteobacteria</taxon>
        <taxon>Rhodobacterales</taxon>
        <taxon>Paracoccaceae</taxon>
        <taxon>Thalassorhabdomicrobium</taxon>
    </lineage>
</organism>
<dbReference type="InterPro" id="IPR011990">
    <property type="entry name" value="TPR-like_helical_dom_sf"/>
</dbReference>
<dbReference type="GO" id="GO:0017004">
    <property type="term" value="P:cytochrome complex assembly"/>
    <property type="evidence" value="ECO:0007669"/>
    <property type="project" value="UniProtKB-KW"/>
</dbReference>
<keyword evidence="3" id="KW-1185">Reference proteome</keyword>
<dbReference type="SUPFAM" id="SSF48452">
    <property type="entry name" value="TPR-like"/>
    <property type="match status" value="1"/>
</dbReference>
<reference evidence="2 3" key="1">
    <citation type="submission" date="2018-04" db="EMBL/GenBank/DDBJ databases">
        <title>Pelagivirga bohaiensis gen. nov., sp. nov., a bacterium isolated from the Bohai Sea.</title>
        <authorList>
            <person name="Ji X."/>
        </authorList>
    </citation>
    <scope>NUCLEOTIDE SEQUENCE [LARGE SCALE GENOMIC DNA]</scope>
    <source>
        <strain evidence="2 3">BH-SD16</strain>
    </source>
</reference>
<evidence type="ECO:0000313" key="3">
    <source>
        <dbReference type="Proteomes" id="UP000244817"/>
    </source>
</evidence>
<accession>A0A2T7G1U0</accession>
<proteinExistence type="predicted"/>
<dbReference type="InterPro" id="IPR017560">
    <property type="entry name" value="Cyt_c_biogenesis_CcmI"/>
</dbReference>
<dbReference type="NCBIfam" id="TIGR03142">
    <property type="entry name" value="cytochro_ccmI"/>
    <property type="match status" value="1"/>
</dbReference>
<evidence type="ECO:0000313" key="2">
    <source>
        <dbReference type="EMBL" id="PVA08374.1"/>
    </source>
</evidence>
<comment type="caution">
    <text evidence="2">The sequence shown here is derived from an EMBL/GenBank/DDBJ whole genome shotgun (WGS) entry which is preliminary data.</text>
</comment>
<dbReference type="AlphaFoldDB" id="A0A2T7G1U0"/>
<dbReference type="EMBL" id="QCYG01000001">
    <property type="protein sequence ID" value="PVA08374.1"/>
    <property type="molecule type" value="Genomic_DNA"/>
</dbReference>
<sequence>MIFVLICGALVLLVGLALLKPLWRAAPGAGKRMTDIDIYRDQLAEVDRDLARGVLDKAEAERTRTEVSRRLLQADAAARKGAVDAPPRGSRIAAGLAGLAIVAGAVGLYATLGNFGYGDVPRAVRLAAAEERRATRPGQLEAEALAEQPDAIAQAGDETREILQALRAAAFERPTDATAYVYLAQVEASIGNMTRAARAQEKAISLLGEDVTSADLVRLLDFLVIGTRGYVSPEAETIARNILRDEPDNLPAQYYMGLVNAQNDRPDRAFSFWRPIVENGEQDVFHWRLAAGQIEDVAAQLGIDYALPSRRGPSAEDLAAAEDMAPEDRQAMVEGMVQQLSDRLATEGGPPQDWARLITALTVLGEEDRARAILNEAELTFGGDVQAVTLIREAARAAELIE</sequence>
<keyword evidence="1" id="KW-0201">Cytochrome c-type biogenesis</keyword>
<dbReference type="Gene3D" id="1.25.40.10">
    <property type="entry name" value="Tetratricopeptide repeat domain"/>
    <property type="match status" value="1"/>
</dbReference>
<dbReference type="OrthoDB" id="7631440at2"/>
<name>A0A2T7G1U0_9RHOB</name>
<evidence type="ECO:0000256" key="1">
    <source>
        <dbReference type="ARBA" id="ARBA00022748"/>
    </source>
</evidence>
<gene>
    <name evidence="2" type="primary">ccmI</name>
    <name evidence="2" type="ORF">DC363_01330</name>
</gene>